<evidence type="ECO:0000256" key="1">
    <source>
        <dbReference type="SAM" id="MobiDB-lite"/>
    </source>
</evidence>
<dbReference type="Proteomes" id="UP000323300">
    <property type="component" value="Unassembled WGS sequence"/>
</dbReference>
<proteinExistence type="predicted"/>
<evidence type="ECO:0000313" key="2">
    <source>
        <dbReference type="EMBL" id="SFL24206.1"/>
    </source>
</evidence>
<sequence>MPLLQIAMIRASMTNWAVISAFMAHSTTRRRRLMTVATQSQRSAAADVGEVGNPLLVRSRAPRARRSMTLSDTAARPPVSFGNPRRPGRARSPFSRISRSIGCSPQERPFAKTSCQISAVVALEAAVDHAQQHLVLSGRGAGDAVEPGLWSAFHPTDCCSFSLKCRLRNKIGGCKTRRLRFRTKLGFESYATSNCNILKEP</sequence>
<dbReference type="EMBL" id="FOSL01000078">
    <property type="protein sequence ID" value="SFL24206.1"/>
    <property type="molecule type" value="Genomic_DNA"/>
</dbReference>
<accession>A0A1I4G521</accession>
<organism evidence="2 3">
    <name type="scientific">Neomesorhizobium albiziae</name>
    <dbReference type="NCBI Taxonomy" id="335020"/>
    <lineage>
        <taxon>Bacteria</taxon>
        <taxon>Pseudomonadati</taxon>
        <taxon>Pseudomonadota</taxon>
        <taxon>Alphaproteobacteria</taxon>
        <taxon>Hyphomicrobiales</taxon>
        <taxon>Phyllobacteriaceae</taxon>
        <taxon>Neomesorhizobium</taxon>
    </lineage>
</organism>
<name>A0A1I4G521_9HYPH</name>
<protein>
    <submittedName>
        <fullName evidence="2">Uncharacterized protein</fullName>
    </submittedName>
</protein>
<reference evidence="2 3" key="1">
    <citation type="submission" date="2016-10" db="EMBL/GenBank/DDBJ databases">
        <authorList>
            <person name="Varghese N."/>
            <person name="Submissions S."/>
        </authorList>
    </citation>
    <scope>NUCLEOTIDE SEQUENCE [LARGE SCALE GENOMIC DNA]</scope>
    <source>
        <strain evidence="2 3">DSM 21822</strain>
    </source>
</reference>
<feature type="region of interest" description="Disordered" evidence="1">
    <location>
        <begin position="62"/>
        <end position="108"/>
    </location>
</feature>
<dbReference type="AlphaFoldDB" id="A0A1I4G521"/>
<gene>
    <name evidence="2" type="ORF">SAMN04488498_1781</name>
</gene>
<keyword evidence="3" id="KW-1185">Reference proteome</keyword>
<evidence type="ECO:0000313" key="3">
    <source>
        <dbReference type="Proteomes" id="UP000323300"/>
    </source>
</evidence>